<gene>
    <name evidence="3" type="ORF">DRP44_06665</name>
</gene>
<dbReference type="Gene3D" id="3.60.110.10">
    <property type="entry name" value="Carbon-nitrogen hydrolase"/>
    <property type="match status" value="1"/>
</dbReference>
<dbReference type="PANTHER" id="PTHR43674">
    <property type="entry name" value="NITRILASE C965.09-RELATED"/>
    <property type="match status" value="1"/>
</dbReference>
<sequence>MRIALCVIKIEYEMEKNFNKILHFIKLAGHKGANLILFPEAALTGLINNDNPLHDLDLGIEIPGSHTERLIKLSSELNIYVGVGLFEKDGNKLFDSAILISPSTGIILKYRRLTPGWHGKNVDNSFYGNGKQLKIVNTELGSFIFLICGDLFDDGIVSRVRKKSPDWLLYPFARRFEKGISIKEEWTKEKEYYTNRIKMIGTKGVMVNYIGEDGSFGGAMLVMPDGKIKAEMPVGKEGILYVDL</sequence>
<dbReference type="AlphaFoldDB" id="A0A660S680"/>
<dbReference type="CDD" id="cd07197">
    <property type="entry name" value="nitrilase"/>
    <property type="match status" value="1"/>
</dbReference>
<dbReference type="PANTHER" id="PTHR43674:SF2">
    <property type="entry name" value="BETA-UREIDOPROPIONASE"/>
    <property type="match status" value="1"/>
</dbReference>
<name>A0A660S680_UNCT6</name>
<feature type="domain" description="CN hydrolase" evidence="2">
    <location>
        <begin position="1"/>
        <end position="244"/>
    </location>
</feature>
<dbReference type="GO" id="GO:0016811">
    <property type="term" value="F:hydrolase activity, acting on carbon-nitrogen (but not peptide) bonds, in linear amides"/>
    <property type="evidence" value="ECO:0007669"/>
    <property type="project" value="UniProtKB-ARBA"/>
</dbReference>
<evidence type="ECO:0000313" key="4">
    <source>
        <dbReference type="Proteomes" id="UP000282321"/>
    </source>
</evidence>
<dbReference type="EMBL" id="QNBC01000098">
    <property type="protein sequence ID" value="RKX65306.1"/>
    <property type="molecule type" value="Genomic_DNA"/>
</dbReference>
<dbReference type="InterPro" id="IPR036526">
    <property type="entry name" value="C-N_Hydrolase_sf"/>
</dbReference>
<keyword evidence="1 3" id="KW-0378">Hydrolase</keyword>
<dbReference type="InterPro" id="IPR003010">
    <property type="entry name" value="C-N_Hydrolase"/>
</dbReference>
<proteinExistence type="predicted"/>
<dbReference type="Pfam" id="PF00795">
    <property type="entry name" value="CN_hydrolase"/>
    <property type="match status" value="1"/>
</dbReference>
<protein>
    <submittedName>
        <fullName evidence="3">Carbon-nitrogen hydrolase family protein</fullName>
    </submittedName>
</protein>
<organism evidence="3 4">
    <name type="scientific">candidate division TA06 bacterium</name>
    <dbReference type="NCBI Taxonomy" id="2250710"/>
    <lineage>
        <taxon>Bacteria</taxon>
        <taxon>Bacteria division TA06</taxon>
    </lineage>
</organism>
<reference evidence="3 4" key="1">
    <citation type="submission" date="2018-06" db="EMBL/GenBank/DDBJ databases">
        <title>Extensive metabolic versatility and redundancy in microbially diverse, dynamic hydrothermal sediments.</title>
        <authorList>
            <person name="Dombrowski N."/>
            <person name="Teske A."/>
            <person name="Baker B.J."/>
        </authorList>
    </citation>
    <scope>NUCLEOTIDE SEQUENCE [LARGE SCALE GENOMIC DNA]</scope>
    <source>
        <strain evidence="3">B35_G9</strain>
    </source>
</reference>
<evidence type="ECO:0000259" key="2">
    <source>
        <dbReference type="PROSITE" id="PS50263"/>
    </source>
</evidence>
<evidence type="ECO:0000313" key="3">
    <source>
        <dbReference type="EMBL" id="RKX65306.1"/>
    </source>
</evidence>
<dbReference type="SUPFAM" id="SSF56317">
    <property type="entry name" value="Carbon-nitrogen hydrolase"/>
    <property type="match status" value="1"/>
</dbReference>
<comment type="caution">
    <text evidence="3">The sequence shown here is derived from an EMBL/GenBank/DDBJ whole genome shotgun (WGS) entry which is preliminary data.</text>
</comment>
<evidence type="ECO:0000256" key="1">
    <source>
        <dbReference type="ARBA" id="ARBA00022801"/>
    </source>
</evidence>
<dbReference type="InterPro" id="IPR050345">
    <property type="entry name" value="Aliph_Amidase/BUP"/>
</dbReference>
<accession>A0A660S680</accession>
<dbReference type="PROSITE" id="PS50263">
    <property type="entry name" value="CN_HYDROLASE"/>
    <property type="match status" value="1"/>
</dbReference>
<dbReference type="Proteomes" id="UP000282321">
    <property type="component" value="Unassembled WGS sequence"/>
</dbReference>